<protein>
    <submittedName>
        <fullName evidence="1">Uncharacterized protein</fullName>
    </submittedName>
</protein>
<name>A0AAE0GJZ9_9CHLO</name>
<keyword evidence="2" id="KW-1185">Reference proteome</keyword>
<sequence>MKKKFAFLAPQSALGFKDRSTGARFDVSVLLIQNTAAAKLKPVTQQGLARVSRSFGPAVGDTGVRCSANWGVKFCWRTAAQARPWARQGSGEFLIFDRFRKVMKGGVAAGLLLNKLGGPVMEAMQRAAESTEDLKKSADRVTQMLSVPAYWSLLSKMGGLARGVLDRNVTVGFGVCLQLYQQWLREERDSGNYVHAYRAGEHGDRETDEVEVFLDWVGSSGEVVGHFNVSATQEITGRLARFSNMLEDGDTVMAAGFDVKEMYVRLKPSVVLTAVEYVVQLAMRGQRGVLVKTRGRRGVNWYTAGTPRRVAVQMTTAQILAGVRFILENGYLFVAGCLVRQVCGIGIGGGASAGLAQRVCVYGEMEWTKTLGADNRLSGIQLLGVRLMDDCSLLATTRGSTAADRRSRREIFYGYVNCCYPDGVTVEQTSEGLSWVFCGMQLTVGAGGVDTRMTMKNVLAGVTLRRENNFSFSRLLLSTQSAAVFRKWRALLMPCIGSRDTALMTD</sequence>
<evidence type="ECO:0000313" key="2">
    <source>
        <dbReference type="Proteomes" id="UP001190700"/>
    </source>
</evidence>
<gene>
    <name evidence="1" type="ORF">CYMTET_12675</name>
</gene>
<dbReference type="AlphaFoldDB" id="A0AAE0GJZ9"/>
<accession>A0AAE0GJZ9</accession>
<dbReference type="Proteomes" id="UP001190700">
    <property type="component" value="Unassembled WGS sequence"/>
</dbReference>
<comment type="caution">
    <text evidence="1">The sequence shown here is derived from an EMBL/GenBank/DDBJ whole genome shotgun (WGS) entry which is preliminary data.</text>
</comment>
<reference evidence="1 2" key="1">
    <citation type="journal article" date="2015" name="Genome Biol. Evol.">
        <title>Comparative Genomics of a Bacterivorous Green Alga Reveals Evolutionary Causalities and Consequences of Phago-Mixotrophic Mode of Nutrition.</title>
        <authorList>
            <person name="Burns J.A."/>
            <person name="Paasch A."/>
            <person name="Narechania A."/>
            <person name="Kim E."/>
        </authorList>
    </citation>
    <scope>NUCLEOTIDE SEQUENCE [LARGE SCALE GENOMIC DNA]</scope>
    <source>
        <strain evidence="1 2">PLY_AMNH</strain>
    </source>
</reference>
<organism evidence="1 2">
    <name type="scientific">Cymbomonas tetramitiformis</name>
    <dbReference type="NCBI Taxonomy" id="36881"/>
    <lineage>
        <taxon>Eukaryota</taxon>
        <taxon>Viridiplantae</taxon>
        <taxon>Chlorophyta</taxon>
        <taxon>Pyramimonadophyceae</taxon>
        <taxon>Pyramimonadales</taxon>
        <taxon>Pyramimonadaceae</taxon>
        <taxon>Cymbomonas</taxon>
    </lineage>
</organism>
<dbReference type="EMBL" id="LGRX02004896">
    <property type="protein sequence ID" value="KAK3279444.1"/>
    <property type="molecule type" value="Genomic_DNA"/>
</dbReference>
<proteinExistence type="predicted"/>
<evidence type="ECO:0000313" key="1">
    <source>
        <dbReference type="EMBL" id="KAK3279444.1"/>
    </source>
</evidence>